<dbReference type="AlphaFoldDB" id="A0ABD1XNT8"/>
<keyword evidence="2" id="KW-1185">Reference proteome</keyword>
<sequence length="82" mass="9613">MEFCCWGVTVKEGWVERQQQEFWCWDSDGEGRWSRGAAAEILEVKEVTVKEVGVKRQQQEFYCQGGDGERRYLELSGTKREC</sequence>
<proteinExistence type="predicted"/>
<gene>
    <name evidence="1" type="ORF">R1flu_029160</name>
</gene>
<evidence type="ECO:0000313" key="1">
    <source>
        <dbReference type="EMBL" id="KAL2610587.1"/>
    </source>
</evidence>
<comment type="caution">
    <text evidence="1">The sequence shown here is derived from an EMBL/GenBank/DDBJ whole genome shotgun (WGS) entry which is preliminary data.</text>
</comment>
<accession>A0ABD1XNT8</accession>
<reference evidence="1 2" key="1">
    <citation type="submission" date="2024-09" db="EMBL/GenBank/DDBJ databases">
        <title>Chromosome-scale assembly of Riccia fluitans.</title>
        <authorList>
            <person name="Paukszto L."/>
            <person name="Sawicki J."/>
            <person name="Karawczyk K."/>
            <person name="Piernik-Szablinska J."/>
            <person name="Szczecinska M."/>
            <person name="Mazdziarz M."/>
        </authorList>
    </citation>
    <scope>NUCLEOTIDE SEQUENCE [LARGE SCALE GENOMIC DNA]</scope>
    <source>
        <strain evidence="1">Rf_01</strain>
        <tissue evidence="1">Aerial parts of the thallus</tissue>
    </source>
</reference>
<evidence type="ECO:0000313" key="2">
    <source>
        <dbReference type="Proteomes" id="UP001605036"/>
    </source>
</evidence>
<protein>
    <submittedName>
        <fullName evidence="1">Uncharacterized protein</fullName>
    </submittedName>
</protein>
<organism evidence="1 2">
    <name type="scientific">Riccia fluitans</name>
    <dbReference type="NCBI Taxonomy" id="41844"/>
    <lineage>
        <taxon>Eukaryota</taxon>
        <taxon>Viridiplantae</taxon>
        <taxon>Streptophyta</taxon>
        <taxon>Embryophyta</taxon>
        <taxon>Marchantiophyta</taxon>
        <taxon>Marchantiopsida</taxon>
        <taxon>Marchantiidae</taxon>
        <taxon>Marchantiales</taxon>
        <taxon>Ricciaceae</taxon>
        <taxon>Riccia</taxon>
    </lineage>
</organism>
<dbReference type="Proteomes" id="UP001605036">
    <property type="component" value="Unassembled WGS sequence"/>
</dbReference>
<name>A0ABD1XNT8_9MARC</name>
<dbReference type="EMBL" id="JBHFFA010000008">
    <property type="protein sequence ID" value="KAL2610587.1"/>
    <property type="molecule type" value="Genomic_DNA"/>
</dbReference>